<evidence type="ECO:0000313" key="12">
    <source>
        <dbReference type="EMBL" id="MBO1510232.1"/>
    </source>
</evidence>
<protein>
    <recommendedName>
        <fullName evidence="4">histidine kinase</fullName>
        <ecNumber evidence="4">2.7.13.3</ecNumber>
    </recommendedName>
</protein>
<name>A0ABS3MW40_9BACI</name>
<evidence type="ECO:0000256" key="7">
    <source>
        <dbReference type="ARBA" id="ARBA00022679"/>
    </source>
</evidence>
<dbReference type="EC" id="2.7.13.3" evidence="4"/>
<feature type="compositionally biased region" description="Basic and acidic residues" evidence="10">
    <location>
        <begin position="87"/>
        <end position="96"/>
    </location>
</feature>
<dbReference type="InterPro" id="IPR003660">
    <property type="entry name" value="HAMP_dom"/>
</dbReference>
<organism evidence="12 13">
    <name type="scientific">Metabacillus bambusae</name>
    <dbReference type="NCBI Taxonomy" id="2795218"/>
    <lineage>
        <taxon>Bacteria</taxon>
        <taxon>Bacillati</taxon>
        <taxon>Bacillota</taxon>
        <taxon>Bacilli</taxon>
        <taxon>Bacillales</taxon>
        <taxon>Bacillaceae</taxon>
        <taxon>Metabacillus</taxon>
    </lineage>
</organism>
<dbReference type="SUPFAM" id="SSF58104">
    <property type="entry name" value="Methyl-accepting chemotaxis protein (MCP) signaling domain"/>
    <property type="match status" value="1"/>
</dbReference>
<evidence type="ECO:0000256" key="1">
    <source>
        <dbReference type="ARBA" id="ARBA00000085"/>
    </source>
</evidence>
<dbReference type="Pfam" id="PF00672">
    <property type="entry name" value="HAMP"/>
    <property type="match status" value="1"/>
</dbReference>
<reference evidence="12 13" key="1">
    <citation type="submission" date="2021-03" db="EMBL/GenBank/DDBJ databases">
        <title>Whole genome sequence of Metabacillus bambusae BG109.</title>
        <authorList>
            <person name="Jeong J.W."/>
        </authorList>
    </citation>
    <scope>NUCLEOTIDE SEQUENCE [LARGE SCALE GENOMIC DNA]</scope>
    <source>
        <strain evidence="12 13">BG109</strain>
    </source>
</reference>
<sequence length="96" mass="10445">MKQIQLLMEQAENGDFTISGSYNSKDEIGQLVRSFNNMIQGLKGIIKTVSETSELVAASSEELSASAEQNSRASEHISSTIQELAEGSDHQVRSVK</sequence>
<dbReference type="PANTHER" id="PTHR45528:SF10">
    <property type="entry name" value="METHYL-ACCEPTING CHEMOTAXIS PROTEIN"/>
    <property type="match status" value="1"/>
</dbReference>
<keyword evidence="9" id="KW-0472">Membrane</keyword>
<keyword evidence="8" id="KW-0418">Kinase</keyword>
<evidence type="ECO:0000256" key="10">
    <source>
        <dbReference type="SAM" id="MobiDB-lite"/>
    </source>
</evidence>
<dbReference type="Proteomes" id="UP000663981">
    <property type="component" value="Unassembled WGS sequence"/>
</dbReference>
<dbReference type="PROSITE" id="PS50885">
    <property type="entry name" value="HAMP"/>
    <property type="match status" value="1"/>
</dbReference>
<evidence type="ECO:0000256" key="3">
    <source>
        <dbReference type="ARBA" id="ARBA00004236"/>
    </source>
</evidence>
<dbReference type="Gene3D" id="1.10.287.950">
    <property type="entry name" value="Methyl-accepting chemotaxis protein"/>
    <property type="match status" value="1"/>
</dbReference>
<dbReference type="PANTHER" id="PTHR45528">
    <property type="entry name" value="SENSOR HISTIDINE KINASE CPXA"/>
    <property type="match status" value="1"/>
</dbReference>
<evidence type="ECO:0000256" key="6">
    <source>
        <dbReference type="ARBA" id="ARBA00022553"/>
    </source>
</evidence>
<evidence type="ECO:0000313" key="13">
    <source>
        <dbReference type="Proteomes" id="UP000663981"/>
    </source>
</evidence>
<comment type="caution">
    <text evidence="12">The sequence shown here is derived from an EMBL/GenBank/DDBJ whole genome shotgun (WGS) entry which is preliminary data.</text>
</comment>
<evidence type="ECO:0000256" key="4">
    <source>
        <dbReference type="ARBA" id="ARBA00012438"/>
    </source>
</evidence>
<feature type="region of interest" description="Disordered" evidence="10">
    <location>
        <begin position="61"/>
        <end position="96"/>
    </location>
</feature>
<keyword evidence="13" id="KW-1185">Reference proteome</keyword>
<evidence type="ECO:0000256" key="9">
    <source>
        <dbReference type="ARBA" id="ARBA00023136"/>
    </source>
</evidence>
<dbReference type="InterPro" id="IPR050398">
    <property type="entry name" value="HssS/ArlS-like"/>
</dbReference>
<comment type="catalytic activity">
    <reaction evidence="1">
        <text>ATP + protein L-histidine = ADP + protein N-phospho-L-histidine.</text>
        <dbReference type="EC" id="2.7.13.3"/>
    </reaction>
</comment>
<accession>A0ABS3MW40</accession>
<feature type="compositionally biased region" description="Polar residues" evidence="10">
    <location>
        <begin position="69"/>
        <end position="82"/>
    </location>
</feature>
<evidence type="ECO:0000256" key="5">
    <source>
        <dbReference type="ARBA" id="ARBA00022475"/>
    </source>
</evidence>
<evidence type="ECO:0000259" key="11">
    <source>
        <dbReference type="PROSITE" id="PS50885"/>
    </source>
</evidence>
<keyword evidence="6" id="KW-0597">Phosphoprotein</keyword>
<evidence type="ECO:0000256" key="8">
    <source>
        <dbReference type="ARBA" id="ARBA00022777"/>
    </source>
</evidence>
<evidence type="ECO:0000256" key="2">
    <source>
        <dbReference type="ARBA" id="ARBA00004141"/>
    </source>
</evidence>
<keyword evidence="5" id="KW-1003">Cell membrane</keyword>
<gene>
    <name evidence="12" type="ORF">I7822_00800</name>
</gene>
<comment type="subcellular location">
    <subcellularLocation>
        <location evidence="3">Cell membrane</location>
    </subcellularLocation>
    <subcellularLocation>
        <location evidence="2">Membrane</location>
        <topology evidence="2">Multi-pass membrane protein</topology>
    </subcellularLocation>
</comment>
<keyword evidence="7" id="KW-0808">Transferase</keyword>
<proteinExistence type="predicted"/>
<dbReference type="CDD" id="cd06225">
    <property type="entry name" value="HAMP"/>
    <property type="match status" value="1"/>
</dbReference>
<feature type="domain" description="HAMP" evidence="11">
    <location>
        <begin position="1"/>
        <end position="47"/>
    </location>
</feature>
<dbReference type="EMBL" id="JAGDEL010000001">
    <property type="protein sequence ID" value="MBO1510232.1"/>
    <property type="molecule type" value="Genomic_DNA"/>
</dbReference>